<feature type="transmembrane region" description="Helical" evidence="1">
    <location>
        <begin position="123"/>
        <end position="145"/>
    </location>
</feature>
<keyword evidence="1" id="KW-0812">Transmembrane</keyword>
<evidence type="ECO:0000313" key="2">
    <source>
        <dbReference type="EMBL" id="MFC3607946.1"/>
    </source>
</evidence>
<keyword evidence="3" id="KW-1185">Reference proteome</keyword>
<protein>
    <submittedName>
        <fullName evidence="2">Polysaccharide biosynthesis protein GumE</fullName>
    </submittedName>
</protein>
<feature type="transmembrane region" description="Helical" evidence="1">
    <location>
        <begin position="265"/>
        <end position="287"/>
    </location>
</feature>
<dbReference type="Proteomes" id="UP001595630">
    <property type="component" value="Unassembled WGS sequence"/>
</dbReference>
<gene>
    <name evidence="2" type="ORF">ACFOMF_09180</name>
</gene>
<feature type="transmembrane region" description="Helical" evidence="1">
    <location>
        <begin position="200"/>
        <end position="219"/>
    </location>
</feature>
<sequence>MTDSRLYLATRSPYSGKILALTLISSVCYLAVLSFLNAQGILRASPQVVGLTELAIYGACAAMLLRSVTRLTISAFLLIAAWLCFMWLYRGEVDPKNFRDLLIPILFLALGQKIADTRTADKLIKWLLFIVVGFGLVEVFFLEWYSSIFNTFLFYVNTGATLEEAAMFEDQMLTLNGFRPEGMGRTILPAVFGQHRASSLLMEPVSLGNFAVLVVAYGLAKESSALRDRAIFVLGGLLLIAIADSRFGLMMVMPLLILRVLPVHLISYLSAALPLIGMFALMSLGSIQAGYADSFTGRLIVSGRALVNMELPMWLGLDPNLPTFGDMGYAYAVSRFGLPLCALLLACFLLIPTPTREAQRIRAFVLVYASMILLVSGTSLFALKTAGLMWFMLGVLSADRFPVRAAAREPLPGTLARPQRLGGVTPV</sequence>
<feature type="transmembrane region" description="Helical" evidence="1">
    <location>
        <begin position="329"/>
        <end position="351"/>
    </location>
</feature>
<accession>A0ABV7T6L9</accession>
<dbReference type="RefSeq" id="WP_386364048.1">
    <property type="nucleotide sequence ID" value="NZ_JBHRXZ010000022.1"/>
</dbReference>
<keyword evidence="1" id="KW-1133">Transmembrane helix</keyword>
<evidence type="ECO:0000256" key="1">
    <source>
        <dbReference type="SAM" id="Phobius"/>
    </source>
</evidence>
<comment type="caution">
    <text evidence="2">The sequence shown here is derived from an EMBL/GenBank/DDBJ whole genome shotgun (WGS) entry which is preliminary data.</text>
</comment>
<feature type="transmembrane region" description="Helical" evidence="1">
    <location>
        <begin position="18"/>
        <end position="36"/>
    </location>
</feature>
<proteinExistence type="predicted"/>
<evidence type="ECO:0000313" key="3">
    <source>
        <dbReference type="Proteomes" id="UP001595630"/>
    </source>
</evidence>
<name>A0ABV7T6L9_9GAMM</name>
<feature type="transmembrane region" description="Helical" evidence="1">
    <location>
        <begin position="71"/>
        <end position="89"/>
    </location>
</feature>
<dbReference type="EMBL" id="JBHRXZ010000022">
    <property type="protein sequence ID" value="MFC3607946.1"/>
    <property type="molecule type" value="Genomic_DNA"/>
</dbReference>
<feature type="transmembrane region" description="Helical" evidence="1">
    <location>
        <begin position="363"/>
        <end position="383"/>
    </location>
</feature>
<organism evidence="2 3">
    <name type="scientific">Stutzerimonas tarimensis</name>
    <dbReference type="NCBI Taxonomy" id="1507735"/>
    <lineage>
        <taxon>Bacteria</taxon>
        <taxon>Pseudomonadati</taxon>
        <taxon>Pseudomonadota</taxon>
        <taxon>Gammaproteobacteria</taxon>
        <taxon>Pseudomonadales</taxon>
        <taxon>Pseudomonadaceae</taxon>
        <taxon>Stutzerimonas</taxon>
    </lineage>
</organism>
<reference evidence="3" key="1">
    <citation type="journal article" date="2019" name="Int. J. Syst. Evol. Microbiol.">
        <title>The Global Catalogue of Microorganisms (GCM) 10K type strain sequencing project: providing services to taxonomists for standard genome sequencing and annotation.</title>
        <authorList>
            <consortium name="The Broad Institute Genomics Platform"/>
            <consortium name="The Broad Institute Genome Sequencing Center for Infectious Disease"/>
            <person name="Wu L."/>
            <person name="Ma J."/>
        </authorList>
    </citation>
    <scope>NUCLEOTIDE SEQUENCE [LARGE SCALE GENOMIC DNA]</scope>
    <source>
        <strain evidence="3">KCTC 42447</strain>
    </source>
</reference>
<feature type="transmembrane region" description="Helical" evidence="1">
    <location>
        <begin position="231"/>
        <end position="253"/>
    </location>
</feature>
<feature type="transmembrane region" description="Helical" evidence="1">
    <location>
        <begin position="299"/>
        <end position="317"/>
    </location>
</feature>
<keyword evidence="1" id="KW-0472">Membrane</keyword>